<sequence>MKLIIKCKDCRNEIDSPYKASTRINIVQKFGEEFEIKCPACNSTNTYEVDDIRAVDYSFGELVQNRIAVFLVIMAVTFVLGFFLIGTGVGIITSIVSALIAIILFKNNNSGKNLTFNKHKVKGRMSNVGA</sequence>
<keyword evidence="1" id="KW-0812">Transmembrane</keyword>
<evidence type="ECO:0000313" key="3">
    <source>
        <dbReference type="Proteomes" id="UP001209885"/>
    </source>
</evidence>
<dbReference type="Proteomes" id="UP001209885">
    <property type="component" value="Unassembled WGS sequence"/>
</dbReference>
<reference evidence="2 3" key="1">
    <citation type="submission" date="2022-11" db="EMBL/GenBank/DDBJ databases">
        <title>The characterization of three novel Bacteroidetes species and genomic analysis of their roles in tidal elemental geochemical cycles.</title>
        <authorList>
            <person name="Ma K."/>
        </authorList>
    </citation>
    <scope>NUCLEOTIDE SEQUENCE [LARGE SCALE GENOMIC DNA]</scope>
    <source>
        <strain evidence="2 3">M17</strain>
    </source>
</reference>
<gene>
    <name evidence="2" type="ORF">OO013_16385</name>
</gene>
<keyword evidence="3" id="KW-1185">Reference proteome</keyword>
<comment type="caution">
    <text evidence="2">The sequence shown here is derived from an EMBL/GenBank/DDBJ whole genome shotgun (WGS) entry which is preliminary data.</text>
</comment>
<organism evidence="2 3">
    <name type="scientific">Mangrovivirga halotolerans</name>
    <dbReference type="NCBI Taxonomy" id="2993936"/>
    <lineage>
        <taxon>Bacteria</taxon>
        <taxon>Pseudomonadati</taxon>
        <taxon>Bacteroidota</taxon>
        <taxon>Cytophagia</taxon>
        <taxon>Cytophagales</taxon>
        <taxon>Mangrovivirgaceae</taxon>
        <taxon>Mangrovivirga</taxon>
    </lineage>
</organism>
<evidence type="ECO:0008006" key="4">
    <source>
        <dbReference type="Google" id="ProtNLM"/>
    </source>
</evidence>
<keyword evidence="1" id="KW-0472">Membrane</keyword>
<evidence type="ECO:0000313" key="2">
    <source>
        <dbReference type="EMBL" id="MCX2745459.1"/>
    </source>
</evidence>
<protein>
    <recommendedName>
        <fullName evidence="4">Cxxc_20_cxxc protein</fullName>
    </recommendedName>
</protein>
<dbReference type="RefSeq" id="WP_266058047.1">
    <property type="nucleotide sequence ID" value="NZ_JAPFQN010000010.1"/>
</dbReference>
<evidence type="ECO:0000256" key="1">
    <source>
        <dbReference type="SAM" id="Phobius"/>
    </source>
</evidence>
<feature type="transmembrane region" description="Helical" evidence="1">
    <location>
        <begin position="67"/>
        <end position="85"/>
    </location>
</feature>
<name>A0ABT3RUK7_9BACT</name>
<accession>A0ABT3RUK7</accession>
<keyword evidence="1" id="KW-1133">Transmembrane helix</keyword>
<feature type="transmembrane region" description="Helical" evidence="1">
    <location>
        <begin position="91"/>
        <end position="108"/>
    </location>
</feature>
<proteinExistence type="predicted"/>
<dbReference type="EMBL" id="JAPFQN010000010">
    <property type="protein sequence ID" value="MCX2745459.1"/>
    <property type="molecule type" value="Genomic_DNA"/>
</dbReference>